<evidence type="ECO:0000259" key="2">
    <source>
        <dbReference type="Pfam" id="PF18962"/>
    </source>
</evidence>
<keyword evidence="4" id="KW-1185">Reference proteome</keyword>
<reference evidence="3 4" key="1">
    <citation type="submission" date="2016-10" db="EMBL/GenBank/DDBJ databases">
        <authorList>
            <person name="de Groot N.N."/>
        </authorList>
    </citation>
    <scope>NUCLEOTIDE SEQUENCE [LARGE SCALE GENOMIC DNA]</scope>
    <source>
        <strain evidence="3 4">DSM 21039</strain>
    </source>
</reference>
<evidence type="ECO:0000256" key="1">
    <source>
        <dbReference type="SAM" id="SignalP"/>
    </source>
</evidence>
<feature type="chain" id="PRO_5011628550" evidence="1">
    <location>
        <begin position="23"/>
        <end position="707"/>
    </location>
</feature>
<feature type="signal peptide" evidence="1">
    <location>
        <begin position="1"/>
        <end position="22"/>
    </location>
</feature>
<accession>A0A1H7YG93</accession>
<dbReference type="RefSeq" id="WP_089915396.1">
    <property type="nucleotide sequence ID" value="NZ_FOBB01000004.1"/>
</dbReference>
<dbReference type="InterPro" id="IPR026444">
    <property type="entry name" value="Secre_tail"/>
</dbReference>
<name>A0A1H7YG93_9BACT</name>
<protein>
    <submittedName>
        <fullName evidence="3">Por secretion system C-terminal sorting domain-containing protein</fullName>
    </submittedName>
</protein>
<organism evidence="3 4">
    <name type="scientific">Chitinophaga rupis</name>
    <dbReference type="NCBI Taxonomy" id="573321"/>
    <lineage>
        <taxon>Bacteria</taxon>
        <taxon>Pseudomonadati</taxon>
        <taxon>Bacteroidota</taxon>
        <taxon>Chitinophagia</taxon>
        <taxon>Chitinophagales</taxon>
        <taxon>Chitinophagaceae</taxon>
        <taxon>Chitinophaga</taxon>
    </lineage>
</organism>
<dbReference type="NCBIfam" id="TIGR04183">
    <property type="entry name" value="Por_Secre_tail"/>
    <property type="match status" value="1"/>
</dbReference>
<dbReference type="AlphaFoldDB" id="A0A1H7YG93"/>
<evidence type="ECO:0000313" key="3">
    <source>
        <dbReference type="EMBL" id="SEM44189.1"/>
    </source>
</evidence>
<dbReference type="EMBL" id="FOBB01000004">
    <property type="protein sequence ID" value="SEM44189.1"/>
    <property type="molecule type" value="Genomic_DNA"/>
</dbReference>
<gene>
    <name evidence="3" type="ORF">SAMN04488505_104413</name>
</gene>
<keyword evidence="1" id="KW-0732">Signal</keyword>
<sequence>MKRWLQILFALALLSGPNFSRAQVATPAQAIIGKTICGYQGWFNCYGDGSPVARWRHWSAGQYNSNTGSPAPNAVTFEAYPDVTEYPATQLFQTNLGNLNDGRPAKLFTSYPYETVDLHFKWMQQNGIDGVALQRFLGETRDGVFKSQRDSTAVRMRRAAEKYQRIFYIMYDMSADDTTFFKNDWLHIENDLQVTNSPYYAHQNGKPVVCIWGFGFNSRVNAPAASLAIINWLKGKGYYVVGGVPTYWRTGNNDSWSGYTQVYNAFDMISPWSVGRFGDNNGADNFAANLIAPDLAYCNTNNIAYQPVLFPGFAWSNWNGGTRNQIPRNKGEFFWRQLYNIKNLGFNTSYIAMFDEYDEGTVFAKMADSYFAIPNNQYFLTTSADGTFIGPDFYLRLAGQATKVLKGTAPLTTNVTIPYASAPLWFRTSMEPGYDATLTWTDSADPSSVPRNVSTPVCGIVSNETSYTGPSAIRAAGRDNAASGGSYYYFRAFDVNIPVNGSTKLSFRTFPTNNLSRYVSVDLIMTDGTTLRDIGATDQNGTSMHPGAGHGTVNTWQRILCNIGAWLNGKTIDRIMVAYDHSADTGTFKTYIDDIVISDTASALRSAVPAQFTDSVYKTLSSSQSRLLQVYPQPASNTAILKFSNGWKGVGYLSILTATGGVIGHQVINIEGGQATLPVSDLPGGVYFLRINRGGQVVTQKLVVVHP</sequence>
<dbReference type="OrthoDB" id="900657at2"/>
<dbReference type="STRING" id="573321.SAMN04488505_104413"/>
<proteinExistence type="predicted"/>
<dbReference type="Pfam" id="PF18962">
    <property type="entry name" value="Por_Secre_tail"/>
    <property type="match status" value="1"/>
</dbReference>
<dbReference type="Proteomes" id="UP000198984">
    <property type="component" value="Unassembled WGS sequence"/>
</dbReference>
<evidence type="ECO:0000313" key="4">
    <source>
        <dbReference type="Proteomes" id="UP000198984"/>
    </source>
</evidence>
<dbReference type="CDD" id="cd11576">
    <property type="entry name" value="GH99_GH71_like_2"/>
    <property type="match status" value="1"/>
</dbReference>
<feature type="domain" description="Secretion system C-terminal sorting" evidence="2">
    <location>
        <begin position="630"/>
        <end position="704"/>
    </location>
</feature>
<dbReference type="Gene3D" id="3.20.20.80">
    <property type="entry name" value="Glycosidases"/>
    <property type="match status" value="1"/>
</dbReference>